<evidence type="ECO:0000313" key="1">
    <source>
        <dbReference type="EMBL" id="WEM05602.1"/>
    </source>
</evidence>
<organism evidence="1 2">
    <name type="scientific">Pseudomonas phage vB_PaeM-G11</name>
    <dbReference type="NCBI Taxonomy" id="3034915"/>
    <lineage>
        <taxon>Viruses</taxon>
        <taxon>Duplodnaviria</taxon>
        <taxon>Heunggongvirae</taxon>
        <taxon>Uroviricota</taxon>
        <taxon>Caudoviricetes</taxon>
        <taxon>Autographivirales</taxon>
        <taxon>Autotranscriptaviridae</taxon>
        <taxon>Studiervirinae</taxon>
        <taxon>Gundecimvirus</taxon>
        <taxon>Gundecimvirus MG11</taxon>
    </lineage>
</organism>
<reference evidence="1" key="1">
    <citation type="submission" date="2023-03" db="EMBL/GenBank/DDBJ databases">
        <title>A Pseudomonas lysogenic bacteriophage crossing the Antarctic and Arctic, representing a new genus of Autographiviridae.</title>
        <authorList>
            <person name="Liu Z."/>
        </authorList>
    </citation>
    <scope>NUCLEOTIDE SEQUENCE</scope>
</reference>
<dbReference type="EMBL" id="OQ622254">
    <property type="protein sequence ID" value="WEM05602.1"/>
    <property type="molecule type" value="Genomic_DNA"/>
</dbReference>
<evidence type="ECO:0000313" key="2">
    <source>
        <dbReference type="Proteomes" id="UP001219920"/>
    </source>
</evidence>
<dbReference type="Proteomes" id="UP001219920">
    <property type="component" value="Segment"/>
</dbReference>
<protein>
    <submittedName>
        <fullName evidence="1">Uncharacterized protein</fullName>
    </submittedName>
</protein>
<name>A0AAF0I8S4_9CAUD</name>
<accession>A0AAF0I8S4</accession>
<sequence length="149" mass="17489">MTLLQLFFPIVTAALSVACFACWKTNKPLREKAKEEARIVAEKAAKEVAEGREKDRRNNFRKELYSDLEQIIATPDMLVDRRYGHREPLGHYRWKNLAEFILRVNRLKDQSETIAYLDQRILKQSALIRDMQLNQRDIMKALQMGNPVE</sequence>
<proteinExistence type="predicted"/>
<keyword evidence="2" id="KW-1185">Reference proteome</keyword>